<protein>
    <submittedName>
        <fullName evidence="2">YheU family protein</fullName>
    </submittedName>
</protein>
<name>A0ABY6N1P3_9ALTE</name>
<accession>A0ABY6N1P3</accession>
<dbReference type="InterPro" id="IPR010648">
    <property type="entry name" value="UPF0270"/>
</dbReference>
<dbReference type="InterPro" id="IPR036685">
    <property type="entry name" value="YehU-like_sf"/>
</dbReference>
<keyword evidence="3" id="KW-1185">Reference proteome</keyword>
<sequence length="71" mass="8179">MIIPHDQLSEDALNNLIDEYCMRDWGLNETEEPLESRRRQVAQALKSGKLVVLYSDYNQSAALTQADLLER</sequence>
<organism evidence="2 3">
    <name type="scientific">Alkalimarinus alittae</name>
    <dbReference type="NCBI Taxonomy" id="2961619"/>
    <lineage>
        <taxon>Bacteria</taxon>
        <taxon>Pseudomonadati</taxon>
        <taxon>Pseudomonadota</taxon>
        <taxon>Gammaproteobacteria</taxon>
        <taxon>Alteromonadales</taxon>
        <taxon>Alteromonadaceae</taxon>
        <taxon>Alkalimarinus</taxon>
    </lineage>
</organism>
<proteinExistence type="inferred from homology"/>
<dbReference type="Proteomes" id="UP001163739">
    <property type="component" value="Chromosome"/>
</dbReference>
<evidence type="ECO:0000313" key="2">
    <source>
        <dbReference type="EMBL" id="UZE96003.1"/>
    </source>
</evidence>
<dbReference type="Pfam" id="PF06794">
    <property type="entry name" value="UPF0270"/>
    <property type="match status" value="1"/>
</dbReference>
<evidence type="ECO:0000256" key="1">
    <source>
        <dbReference type="ARBA" id="ARBA00006450"/>
    </source>
</evidence>
<reference evidence="2" key="1">
    <citation type="submission" date="2022-06" db="EMBL/GenBank/DDBJ databases">
        <title>Alkalimarinus sp. nov., isolated from gut of a Alitta virens.</title>
        <authorList>
            <person name="Yang A.I."/>
            <person name="Shin N.-R."/>
        </authorList>
    </citation>
    <scope>NUCLEOTIDE SEQUENCE</scope>
    <source>
        <strain evidence="2">A2M4</strain>
    </source>
</reference>
<evidence type="ECO:0000313" key="3">
    <source>
        <dbReference type="Proteomes" id="UP001163739"/>
    </source>
</evidence>
<dbReference type="SUPFAM" id="SSF118001">
    <property type="entry name" value="YehU-like"/>
    <property type="match status" value="1"/>
</dbReference>
<gene>
    <name evidence="2" type="ORF">NKI27_18460</name>
</gene>
<dbReference type="EMBL" id="CP100390">
    <property type="protein sequence ID" value="UZE96003.1"/>
    <property type="molecule type" value="Genomic_DNA"/>
</dbReference>
<dbReference type="Gene3D" id="1.10.10.610">
    <property type="entry name" value="YehU-like"/>
    <property type="match status" value="1"/>
</dbReference>
<dbReference type="RefSeq" id="WP_265047488.1">
    <property type="nucleotide sequence ID" value="NZ_CP100390.1"/>
</dbReference>
<comment type="similarity">
    <text evidence="1">Belongs to the UPF0270 family.</text>
</comment>